<dbReference type="OrthoDB" id="1191355at2"/>
<dbReference type="EMBL" id="AAOG01000001">
    <property type="protein sequence ID" value="EAR14017.1"/>
    <property type="molecule type" value="Genomic_DNA"/>
</dbReference>
<name>A4BYH6_9FLAO</name>
<dbReference type="AlphaFoldDB" id="A4BYH6"/>
<proteinExistence type="predicted"/>
<keyword evidence="1" id="KW-1133">Transmembrane helix</keyword>
<dbReference type="eggNOG" id="ENOG50310VB">
    <property type="taxonomic scope" value="Bacteria"/>
</dbReference>
<keyword evidence="1" id="KW-0472">Membrane</keyword>
<comment type="caution">
    <text evidence="2">The sequence shown here is derived from an EMBL/GenBank/DDBJ whole genome shotgun (WGS) entry which is preliminary data.</text>
</comment>
<evidence type="ECO:0000256" key="1">
    <source>
        <dbReference type="SAM" id="Phobius"/>
    </source>
</evidence>
<feature type="transmembrane region" description="Helical" evidence="1">
    <location>
        <begin position="20"/>
        <end position="40"/>
    </location>
</feature>
<organism evidence="2 3">
    <name type="scientific">Polaribacter irgensii 23-P</name>
    <dbReference type="NCBI Taxonomy" id="313594"/>
    <lineage>
        <taxon>Bacteria</taxon>
        <taxon>Pseudomonadati</taxon>
        <taxon>Bacteroidota</taxon>
        <taxon>Flavobacteriia</taxon>
        <taxon>Flavobacteriales</taxon>
        <taxon>Flavobacteriaceae</taxon>
    </lineage>
</organism>
<reference evidence="2 3" key="1">
    <citation type="submission" date="2006-02" db="EMBL/GenBank/DDBJ databases">
        <authorList>
            <person name="Murray A."/>
            <person name="Staley J."/>
            <person name="Ferriera S."/>
            <person name="Johnson J."/>
            <person name="Kravitz S."/>
            <person name="Halpern A."/>
            <person name="Remington K."/>
            <person name="Beeson K."/>
            <person name="Tran B."/>
            <person name="Rogers Y.-H."/>
            <person name="Friedman R."/>
            <person name="Venter J.C."/>
        </authorList>
    </citation>
    <scope>NUCLEOTIDE SEQUENCE [LARGE SCALE GENOMIC DNA]</scope>
    <source>
        <strain evidence="2 3">23-P</strain>
    </source>
</reference>
<protein>
    <submittedName>
        <fullName evidence="2">Uncharacterized protein</fullName>
    </submittedName>
</protein>
<dbReference type="HOGENOM" id="CLU_2949875_0_0_10"/>
<evidence type="ECO:0000313" key="3">
    <source>
        <dbReference type="Proteomes" id="UP000003053"/>
    </source>
</evidence>
<gene>
    <name evidence="2" type="ORF">PI23P_05947</name>
</gene>
<dbReference type="RefSeq" id="WP_004569815.1">
    <property type="nucleotide sequence ID" value="NZ_CH724148.1"/>
</dbReference>
<dbReference type="Proteomes" id="UP000003053">
    <property type="component" value="Unassembled WGS sequence"/>
</dbReference>
<keyword evidence="3" id="KW-1185">Reference proteome</keyword>
<sequence length="60" mass="7118">MYKQKNKTSLEKSNHIGHWIKRKIILIVTAFMLGMSNAMYDEDKMSNGNQYHTEQKDKKD</sequence>
<evidence type="ECO:0000313" key="2">
    <source>
        <dbReference type="EMBL" id="EAR14017.1"/>
    </source>
</evidence>
<accession>A4BYH6</accession>
<keyword evidence="1" id="KW-0812">Transmembrane</keyword>